<sequence>MTTKNTSKLRPAELADIPQMSELFTSVFRSRSKPKTKALGAHLSQILFTHPNYTPENGSLVSVDDTGALKTLLNIIPLTYRIGEETVIARLTCGFATTPDANPRAAAAVFLSTRPKSDSILFTDSGAPIGIAHFKAIGGIELQVQALRWYKMFKPVPALINFLRIKLFDRFPRLISRGQLPDNRLANNVTTADGYSVVEATPAVFAEYANRYLARYVVAPVYDERYVTWAVNASEGEDGRGKLMLAQVKDKNGNVVGVFSCVGEMGGSAHILDLLYEDKAQDAVVDATLLALQRSGFTYACSQARPEMIRSLSRYSRIWYRYFTGISATSRSALFKEAMENGRAYFGGLGGEGWTRLTRDFY</sequence>
<proteinExistence type="predicted"/>
<dbReference type="RefSeq" id="WP_116492931.1">
    <property type="nucleotide sequence ID" value="NZ_QDFR01000002.1"/>
</dbReference>
<evidence type="ECO:0000313" key="2">
    <source>
        <dbReference type="Proteomes" id="UP000244335"/>
    </source>
</evidence>
<evidence type="ECO:0000313" key="1">
    <source>
        <dbReference type="EMBL" id="PVE55243.1"/>
    </source>
</evidence>
<dbReference type="AlphaFoldDB" id="A0AA92H9S8"/>
<protein>
    <submittedName>
        <fullName evidence="1">Uncharacterized protein</fullName>
    </submittedName>
</protein>
<organism evidence="1 2">
    <name type="scientific">Rhizobium rhizogenes</name>
    <name type="common">Agrobacterium rhizogenes</name>
    <dbReference type="NCBI Taxonomy" id="359"/>
    <lineage>
        <taxon>Bacteria</taxon>
        <taxon>Pseudomonadati</taxon>
        <taxon>Pseudomonadota</taxon>
        <taxon>Alphaproteobacteria</taxon>
        <taxon>Hyphomicrobiales</taxon>
        <taxon>Rhizobiaceae</taxon>
        <taxon>Rhizobium/Agrobacterium group</taxon>
        <taxon>Rhizobium</taxon>
    </lineage>
</organism>
<comment type="caution">
    <text evidence="1">The sequence shown here is derived from an EMBL/GenBank/DDBJ whole genome shotgun (WGS) entry which is preliminary data.</text>
</comment>
<gene>
    <name evidence="1" type="ORF">DC430_08510</name>
</gene>
<accession>A0AA92H9S8</accession>
<name>A0AA92H9S8_RHIRH</name>
<dbReference type="Proteomes" id="UP000244335">
    <property type="component" value="Unassembled WGS sequence"/>
</dbReference>
<reference evidence="1 2" key="1">
    <citation type="submission" date="2018-04" db="EMBL/GenBank/DDBJ databases">
        <authorList>
            <person name="Hagen T."/>
        </authorList>
    </citation>
    <scope>NUCLEOTIDE SEQUENCE [LARGE SCALE GENOMIC DNA]</scope>
    <source>
        <strain evidence="1 2">TPD7009</strain>
    </source>
</reference>
<dbReference type="EMBL" id="QDFR01000002">
    <property type="protein sequence ID" value="PVE55243.1"/>
    <property type="molecule type" value="Genomic_DNA"/>
</dbReference>